<dbReference type="Proteomes" id="UP000051660">
    <property type="component" value="Unassembled WGS sequence"/>
</dbReference>
<evidence type="ECO:0000313" key="3">
    <source>
        <dbReference type="Proteomes" id="UP000051660"/>
    </source>
</evidence>
<name>A0A0R3MDU5_9BRAD</name>
<dbReference type="EMBL" id="LLYB01000132">
    <property type="protein sequence ID" value="KRR16021.1"/>
    <property type="molecule type" value="Genomic_DNA"/>
</dbReference>
<sequence>MPDIDFYRAEIERMRAQVGRQRKEILQLQRAGVATAAAELLLGRMLAKIEGLCVERDRLKKEQGGPTKGRVLGGRSW</sequence>
<evidence type="ECO:0000313" key="2">
    <source>
        <dbReference type="EMBL" id="KRR16021.1"/>
    </source>
</evidence>
<evidence type="ECO:0000256" key="1">
    <source>
        <dbReference type="SAM" id="Coils"/>
    </source>
</evidence>
<accession>A0A0R3MDU5</accession>
<gene>
    <name evidence="2" type="ORF">CQ14_38665</name>
</gene>
<proteinExistence type="predicted"/>
<dbReference type="OrthoDB" id="8253086at2"/>
<feature type="coiled-coil region" evidence="1">
    <location>
        <begin position="4"/>
        <end position="31"/>
    </location>
</feature>
<dbReference type="RefSeq" id="WP_057863105.1">
    <property type="nucleotide sequence ID" value="NZ_LLYB01000132.1"/>
</dbReference>
<comment type="caution">
    <text evidence="2">The sequence shown here is derived from an EMBL/GenBank/DDBJ whole genome shotgun (WGS) entry which is preliminary data.</text>
</comment>
<reference evidence="2 3" key="1">
    <citation type="submission" date="2014-03" db="EMBL/GenBank/DDBJ databases">
        <title>Bradyrhizobium valentinum sp. nov., isolated from effective nodules of Lupinus mariae-josephae, a lupine endemic of basic-lime soils in Eastern Spain.</title>
        <authorList>
            <person name="Duran D."/>
            <person name="Rey L."/>
            <person name="Navarro A."/>
            <person name="Busquets A."/>
            <person name="Imperial J."/>
            <person name="Ruiz-Argueso T."/>
        </authorList>
    </citation>
    <scope>NUCLEOTIDE SEQUENCE [LARGE SCALE GENOMIC DNA]</scope>
    <source>
        <strain evidence="2 3">CCBAU 23086</strain>
    </source>
</reference>
<protein>
    <submittedName>
        <fullName evidence="2">Uncharacterized protein</fullName>
    </submittedName>
</protein>
<dbReference type="AlphaFoldDB" id="A0A0R3MDU5"/>
<organism evidence="2 3">
    <name type="scientific">Bradyrhizobium lablabi</name>
    <dbReference type="NCBI Taxonomy" id="722472"/>
    <lineage>
        <taxon>Bacteria</taxon>
        <taxon>Pseudomonadati</taxon>
        <taxon>Pseudomonadota</taxon>
        <taxon>Alphaproteobacteria</taxon>
        <taxon>Hyphomicrobiales</taxon>
        <taxon>Nitrobacteraceae</taxon>
        <taxon>Bradyrhizobium</taxon>
    </lineage>
</organism>
<keyword evidence="1" id="KW-0175">Coiled coil</keyword>